<dbReference type="EMBL" id="BNEA01000007">
    <property type="protein sequence ID" value="GHI52129.1"/>
    <property type="molecule type" value="Genomic_DNA"/>
</dbReference>
<proteinExistence type="predicted"/>
<dbReference type="Proteomes" id="UP000646738">
    <property type="component" value="Unassembled WGS sequence"/>
</dbReference>
<name>A0ABQ3R8G2_STRRR</name>
<sequence length="99" mass="10603">MKRCGWAALTYFIAVSGAIPKTHQVDGVGSLVCFGEDPVDPQLLALGSKLSEDRLDVAFGDRWSLWVEGGDLRDEQMWVGAVGPALVAFAEPVGEKLQG</sequence>
<accession>A0ABQ3R8G2</accession>
<keyword evidence="2" id="KW-1185">Reference proteome</keyword>
<protein>
    <submittedName>
        <fullName evidence="1">Uncharacterized protein</fullName>
    </submittedName>
</protein>
<organism evidence="1 2">
    <name type="scientific">Streptomyces rubradiris</name>
    <name type="common">Streptomyces achromogenes subsp. rubradiris</name>
    <dbReference type="NCBI Taxonomy" id="285531"/>
    <lineage>
        <taxon>Bacteria</taxon>
        <taxon>Bacillati</taxon>
        <taxon>Actinomycetota</taxon>
        <taxon>Actinomycetes</taxon>
        <taxon>Kitasatosporales</taxon>
        <taxon>Streptomycetaceae</taxon>
        <taxon>Streptomyces</taxon>
    </lineage>
</organism>
<gene>
    <name evidence="1" type="ORF">Srubr_19750</name>
</gene>
<evidence type="ECO:0000313" key="2">
    <source>
        <dbReference type="Proteomes" id="UP000646738"/>
    </source>
</evidence>
<evidence type="ECO:0000313" key="1">
    <source>
        <dbReference type="EMBL" id="GHI52129.1"/>
    </source>
</evidence>
<reference evidence="2" key="1">
    <citation type="submission" date="2023-07" db="EMBL/GenBank/DDBJ databases">
        <title>Whole genome shotgun sequence of Streptomyces achromogenes subsp. rubradiris NBRC 14000.</title>
        <authorList>
            <person name="Komaki H."/>
            <person name="Tamura T."/>
        </authorList>
    </citation>
    <scope>NUCLEOTIDE SEQUENCE [LARGE SCALE GENOMIC DNA]</scope>
    <source>
        <strain evidence="2">NBRC 14000</strain>
    </source>
</reference>
<comment type="caution">
    <text evidence="1">The sequence shown here is derived from an EMBL/GenBank/DDBJ whole genome shotgun (WGS) entry which is preliminary data.</text>
</comment>